<dbReference type="Pfam" id="PF24167">
    <property type="entry name" value="DUF7411"/>
    <property type="match status" value="1"/>
</dbReference>
<keyword evidence="2" id="KW-1185">Reference proteome</keyword>
<proteinExistence type="predicted"/>
<reference evidence="1 2" key="1">
    <citation type="journal article" date="2019" name="Int. J. Syst. Evol. Microbiol.">
        <title>The Global Catalogue of Microorganisms (GCM) 10K type strain sequencing project: providing services to taxonomists for standard genome sequencing and annotation.</title>
        <authorList>
            <consortium name="The Broad Institute Genomics Platform"/>
            <consortium name="The Broad Institute Genome Sequencing Center for Infectious Disease"/>
            <person name="Wu L."/>
            <person name="Ma J."/>
        </authorList>
    </citation>
    <scope>NUCLEOTIDE SEQUENCE [LARGE SCALE GENOMIC DNA]</scope>
    <source>
        <strain evidence="1 2">GX21</strain>
    </source>
</reference>
<organism evidence="1 2">
    <name type="scientific">Haloplanus litoreus</name>
    <dbReference type="NCBI Taxonomy" id="767515"/>
    <lineage>
        <taxon>Archaea</taxon>
        <taxon>Methanobacteriati</taxon>
        <taxon>Methanobacteriota</taxon>
        <taxon>Stenosarchaea group</taxon>
        <taxon>Halobacteria</taxon>
        <taxon>Halobacteriales</taxon>
        <taxon>Haloferacaceae</taxon>
        <taxon>Haloplanus</taxon>
    </lineage>
</organism>
<sequence>MDVALLFSGGKDSALAALSLDRFYDVTLVTGTFGISSDWQHGRRAADRLGFPFRRLDLDPTVAADAVDRMLADGYPRNGIQMVHEHALERAAELDVTAVADGTRRDDRVPAIDRATARSLEDRHGVDYLAPLTGFGRGAIDRLVDATLDVQVGPSEDVPRADYEAELRDLLTDREGLETVGAIFPAHEQTVVRGRAPSE</sequence>
<dbReference type="RefSeq" id="WP_379702224.1">
    <property type="nucleotide sequence ID" value="NZ_JBHTAT010000001.1"/>
</dbReference>
<keyword evidence="1" id="KW-0378">Hydrolase</keyword>
<dbReference type="EMBL" id="JBHTAT010000001">
    <property type="protein sequence ID" value="MFC7254042.1"/>
    <property type="molecule type" value="Genomic_DNA"/>
</dbReference>
<evidence type="ECO:0000313" key="1">
    <source>
        <dbReference type="EMBL" id="MFC7254042.1"/>
    </source>
</evidence>
<comment type="caution">
    <text evidence="1">The sequence shown here is derived from an EMBL/GenBank/DDBJ whole genome shotgun (WGS) entry which is preliminary data.</text>
</comment>
<accession>A0ABD5ZU79</accession>
<dbReference type="GO" id="GO:0016787">
    <property type="term" value="F:hydrolase activity"/>
    <property type="evidence" value="ECO:0007669"/>
    <property type="project" value="UniProtKB-KW"/>
</dbReference>
<dbReference type="NCBIfam" id="NF011155">
    <property type="entry name" value="PRK14561.1"/>
    <property type="match status" value="1"/>
</dbReference>
<dbReference type="GeneID" id="96952336"/>
<gene>
    <name evidence="1" type="ORF">ACFQKE_01755</name>
</gene>
<dbReference type="InterPro" id="IPR055834">
    <property type="entry name" value="DUF7411"/>
</dbReference>
<dbReference type="InterPro" id="IPR014729">
    <property type="entry name" value="Rossmann-like_a/b/a_fold"/>
</dbReference>
<dbReference type="SUPFAM" id="SSF52402">
    <property type="entry name" value="Adenine nucleotide alpha hydrolases-like"/>
    <property type="match status" value="1"/>
</dbReference>
<dbReference type="AlphaFoldDB" id="A0ABD5ZU79"/>
<dbReference type="Gene3D" id="3.40.50.620">
    <property type="entry name" value="HUPs"/>
    <property type="match status" value="1"/>
</dbReference>
<dbReference type="Proteomes" id="UP001596434">
    <property type="component" value="Unassembled WGS sequence"/>
</dbReference>
<name>A0ABD5ZU79_9EURY</name>
<protein>
    <submittedName>
        <fullName evidence="1">Alpha hydrolase</fullName>
    </submittedName>
</protein>
<evidence type="ECO:0000313" key="2">
    <source>
        <dbReference type="Proteomes" id="UP001596434"/>
    </source>
</evidence>